<evidence type="ECO:0000313" key="2">
    <source>
        <dbReference type="EMBL" id="CAL5227403.1"/>
    </source>
</evidence>
<feature type="domain" description="Endonuclease/exonuclease/phosphatase" evidence="1">
    <location>
        <begin position="25"/>
        <end position="325"/>
    </location>
</feature>
<dbReference type="SUPFAM" id="SSF56219">
    <property type="entry name" value="DNase I-like"/>
    <property type="match status" value="1"/>
</dbReference>
<sequence length="335" mass="37392">MASSHRAFKAVSHASTGAVLRIVSYNILANKEISDLRGDIVCLQEVEEEVFRQDIGSMLRQQGFEGWHHPRSSDIKGPKEGPCLFVRTSSFEIHAHSAACLRDALSDSRRGAFWDLVRDGKREDGAVLALLTHRQTGRKLLAASTHLYWHPAFPDIKLAQAELLCKMMVDFLKERNEASTIPILLGGDFNSLWGKWQSDPFDQVPPGECLVSGVYELLTMGTVTSSHHDHPAKRRGTTDVADFTTHGLVFQSSYKLADGRDPPVTNATREFMGCLDYIFLRGPFDVTEVLEMPYEDKHGSKESLRDLKKDVQLGPIPNEAFPSDHLSICCSVELQ</sequence>
<protein>
    <submittedName>
        <fullName evidence="2">G10359 protein</fullName>
    </submittedName>
</protein>
<keyword evidence="3" id="KW-1185">Reference proteome</keyword>
<accession>A0ABP1G9R6</accession>
<comment type="caution">
    <text evidence="2">The sequence shown here is derived from an EMBL/GenBank/DDBJ whole genome shotgun (WGS) entry which is preliminary data.</text>
</comment>
<dbReference type="InterPro" id="IPR050410">
    <property type="entry name" value="CCR4/nocturin_mRNA_transcr"/>
</dbReference>
<gene>
    <name evidence="2" type="primary">g10359</name>
    <name evidence="2" type="ORF">VP750_LOCUS9309</name>
</gene>
<dbReference type="Gene3D" id="3.60.10.10">
    <property type="entry name" value="Endonuclease/exonuclease/phosphatase"/>
    <property type="match status" value="1"/>
</dbReference>
<reference evidence="2 3" key="1">
    <citation type="submission" date="2024-06" db="EMBL/GenBank/DDBJ databases">
        <authorList>
            <person name="Kraege A."/>
            <person name="Thomma B."/>
        </authorList>
    </citation>
    <scope>NUCLEOTIDE SEQUENCE [LARGE SCALE GENOMIC DNA]</scope>
</reference>
<dbReference type="InterPro" id="IPR005135">
    <property type="entry name" value="Endo/exonuclease/phosphatase"/>
</dbReference>
<evidence type="ECO:0000259" key="1">
    <source>
        <dbReference type="Pfam" id="PF03372"/>
    </source>
</evidence>
<dbReference type="PANTHER" id="PTHR12121:SF100">
    <property type="entry name" value="POLY(A)-SPECIFIC RIBONUCLEASE"/>
    <property type="match status" value="1"/>
</dbReference>
<dbReference type="Proteomes" id="UP001497392">
    <property type="component" value="Unassembled WGS sequence"/>
</dbReference>
<dbReference type="EMBL" id="CAXHTA020000017">
    <property type="protein sequence ID" value="CAL5227403.1"/>
    <property type="molecule type" value="Genomic_DNA"/>
</dbReference>
<dbReference type="InterPro" id="IPR036691">
    <property type="entry name" value="Endo/exonu/phosph_ase_sf"/>
</dbReference>
<evidence type="ECO:0000313" key="3">
    <source>
        <dbReference type="Proteomes" id="UP001497392"/>
    </source>
</evidence>
<dbReference type="PANTHER" id="PTHR12121">
    <property type="entry name" value="CARBON CATABOLITE REPRESSOR PROTEIN 4"/>
    <property type="match status" value="1"/>
</dbReference>
<organism evidence="2 3">
    <name type="scientific">Coccomyxa viridis</name>
    <dbReference type="NCBI Taxonomy" id="1274662"/>
    <lineage>
        <taxon>Eukaryota</taxon>
        <taxon>Viridiplantae</taxon>
        <taxon>Chlorophyta</taxon>
        <taxon>core chlorophytes</taxon>
        <taxon>Trebouxiophyceae</taxon>
        <taxon>Trebouxiophyceae incertae sedis</taxon>
        <taxon>Coccomyxaceae</taxon>
        <taxon>Coccomyxa</taxon>
    </lineage>
</organism>
<name>A0ABP1G9R6_9CHLO</name>
<proteinExistence type="predicted"/>
<dbReference type="Pfam" id="PF03372">
    <property type="entry name" value="Exo_endo_phos"/>
    <property type="match status" value="1"/>
</dbReference>